<dbReference type="PANTHER" id="PTHR43316">
    <property type="entry name" value="HYDROLASE, HALOACID DELAHOGENASE-RELATED"/>
    <property type="match status" value="1"/>
</dbReference>
<dbReference type="AlphaFoldDB" id="A1RZK1"/>
<dbReference type="KEGG" id="tpe:Tpen_1233"/>
<reference evidence="4" key="1">
    <citation type="journal article" date="2008" name="J. Bacteriol.">
        <title>Genome sequence of Thermofilum pendens reveals an exceptional loss of biosynthetic pathways without genome reduction.</title>
        <authorList>
            <person name="Anderson I."/>
            <person name="Rodriguez J."/>
            <person name="Susanti D."/>
            <person name="Porat I."/>
            <person name="Reich C."/>
            <person name="Ulrich L.E."/>
            <person name="Elkins J.G."/>
            <person name="Mavromatis K."/>
            <person name="Lykidis A."/>
            <person name="Kim E."/>
            <person name="Thompson L.S."/>
            <person name="Nolan M."/>
            <person name="Land M."/>
            <person name="Copeland A."/>
            <person name="Lapidus A."/>
            <person name="Lucas S."/>
            <person name="Detter C."/>
            <person name="Zhulin I.B."/>
            <person name="Olsen G.J."/>
            <person name="Whitman W."/>
            <person name="Mukhopadhyay B."/>
            <person name="Bristow J."/>
            <person name="Kyrpides N."/>
        </authorList>
    </citation>
    <scope>NUCLEOTIDE SEQUENCE [LARGE SCALE GENOMIC DNA]</scope>
    <source>
        <strain evidence="4">DSM 2475 / Hrk 5</strain>
    </source>
</reference>
<dbReference type="Proteomes" id="UP000000641">
    <property type="component" value="Chromosome"/>
</dbReference>
<comment type="similarity">
    <text evidence="1">Belongs to the HAD-like hydrolase superfamily.</text>
</comment>
<dbReference type="OrthoDB" id="27736at2157"/>
<dbReference type="HOGENOM" id="CLU_045011_8_3_2"/>
<dbReference type="EMBL" id="CP000505">
    <property type="protein sequence ID" value="ABL78631.1"/>
    <property type="molecule type" value="Genomic_DNA"/>
</dbReference>
<proteinExistence type="inferred from homology"/>
<sequence length="237" mass="25405">MRLVSFDVWGTLLRIEPFYEAAARAMEELGILGFREALDLLVKGYREVKGARRLGAIDPGDVIGSSVAVALGSSGAGLTKGDVFLAFARAANRVSVSDLLIPGSLETVERLHEEGYSLAVASNVIYWPGYVTRVLLDRAGFSRFFRVQVYADEVGRLKPDPGFFAELLRLTGAPREGVVHVGDSPQEDLAGALAAGVAGVLVDGGRGEAFVDESLRIAVVRRLEEVPGVIPRLLRVA</sequence>
<evidence type="ECO:0000256" key="2">
    <source>
        <dbReference type="ARBA" id="ARBA00022801"/>
    </source>
</evidence>
<dbReference type="GeneID" id="4601165"/>
<dbReference type="SFLD" id="SFLDS00003">
    <property type="entry name" value="Haloacid_Dehalogenase"/>
    <property type="match status" value="1"/>
</dbReference>
<evidence type="ECO:0000313" key="3">
    <source>
        <dbReference type="EMBL" id="ABL78631.1"/>
    </source>
</evidence>
<evidence type="ECO:0000256" key="1">
    <source>
        <dbReference type="ARBA" id="ARBA00007958"/>
    </source>
</evidence>
<dbReference type="RefSeq" id="WP_011752896.1">
    <property type="nucleotide sequence ID" value="NC_008698.1"/>
</dbReference>
<dbReference type="InterPro" id="IPR023214">
    <property type="entry name" value="HAD_sf"/>
</dbReference>
<dbReference type="Gene3D" id="3.40.50.1000">
    <property type="entry name" value="HAD superfamily/HAD-like"/>
    <property type="match status" value="1"/>
</dbReference>
<dbReference type="SUPFAM" id="SSF56784">
    <property type="entry name" value="HAD-like"/>
    <property type="match status" value="1"/>
</dbReference>
<dbReference type="NCBIfam" id="TIGR01549">
    <property type="entry name" value="HAD-SF-IA-v1"/>
    <property type="match status" value="1"/>
</dbReference>
<dbReference type="InterPro" id="IPR051540">
    <property type="entry name" value="S-2-haloacid_dehalogenase"/>
</dbReference>
<dbReference type="InterPro" id="IPR006439">
    <property type="entry name" value="HAD-SF_hydro_IA"/>
</dbReference>
<dbReference type="STRING" id="368408.Tpen_1233"/>
<accession>A1RZK1</accession>
<organism evidence="3 4">
    <name type="scientific">Thermofilum pendens (strain DSM 2475 / Hrk 5)</name>
    <dbReference type="NCBI Taxonomy" id="368408"/>
    <lineage>
        <taxon>Archaea</taxon>
        <taxon>Thermoproteota</taxon>
        <taxon>Thermoprotei</taxon>
        <taxon>Thermofilales</taxon>
        <taxon>Thermofilaceae</taxon>
        <taxon>Thermofilum</taxon>
    </lineage>
</organism>
<name>A1RZK1_THEPD</name>
<gene>
    <name evidence="3" type="ordered locus">Tpen_1233</name>
</gene>
<protein>
    <submittedName>
        <fullName evidence="3">Haloacid dehalogenase domain protein hydrolase</fullName>
    </submittedName>
</protein>
<evidence type="ECO:0000313" key="4">
    <source>
        <dbReference type="Proteomes" id="UP000000641"/>
    </source>
</evidence>
<dbReference type="PANTHER" id="PTHR43316:SF3">
    <property type="entry name" value="HALOACID DEHALOGENASE, TYPE II (AFU_ORTHOLOGUE AFUA_2G07750)-RELATED"/>
    <property type="match status" value="1"/>
</dbReference>
<dbReference type="eggNOG" id="arCOG02291">
    <property type="taxonomic scope" value="Archaea"/>
</dbReference>
<dbReference type="InterPro" id="IPR036412">
    <property type="entry name" value="HAD-like_sf"/>
</dbReference>
<keyword evidence="4" id="KW-1185">Reference proteome</keyword>
<dbReference type="Gene3D" id="1.10.150.400">
    <property type="match status" value="1"/>
</dbReference>
<dbReference type="PRINTS" id="PR00413">
    <property type="entry name" value="HADHALOGNASE"/>
</dbReference>
<keyword evidence="2 3" id="KW-0378">Hydrolase</keyword>
<dbReference type="Pfam" id="PF00702">
    <property type="entry name" value="Hydrolase"/>
    <property type="match status" value="1"/>
</dbReference>
<dbReference type="SFLD" id="SFLDG01129">
    <property type="entry name" value="C1.5:_HAD__Beta-PGM__Phosphata"/>
    <property type="match status" value="1"/>
</dbReference>
<dbReference type="GO" id="GO:0016787">
    <property type="term" value="F:hydrolase activity"/>
    <property type="evidence" value="ECO:0007669"/>
    <property type="project" value="UniProtKB-KW"/>
</dbReference>
<dbReference type="EnsemblBacteria" id="ABL78631">
    <property type="protein sequence ID" value="ABL78631"/>
    <property type="gene ID" value="Tpen_1233"/>
</dbReference>